<organism evidence="1 2">
    <name type="scientific">Candidatus Desantisbacteria bacterium CG_4_10_14_0_8_um_filter_48_22</name>
    <dbReference type="NCBI Taxonomy" id="1974543"/>
    <lineage>
        <taxon>Bacteria</taxon>
        <taxon>Candidatus Desantisiibacteriota</taxon>
    </lineage>
</organism>
<dbReference type="Gene3D" id="3.20.20.80">
    <property type="entry name" value="Glycosidases"/>
    <property type="match status" value="1"/>
</dbReference>
<evidence type="ECO:0000313" key="2">
    <source>
        <dbReference type="Proteomes" id="UP000229307"/>
    </source>
</evidence>
<dbReference type="AlphaFoldDB" id="A0A2M7S9X9"/>
<protein>
    <recommendedName>
        <fullName evidence="3">Glycoside hydrolase family 5 domain-containing protein</fullName>
    </recommendedName>
</protein>
<sequence>MNAIRLWLSWDSFNRGAKRFSDNFEAALKIADKHGLAVMPVLFNRWHDSVLDYGGMYIDHFLHGVSWVQKSDQFLPYLEAVVGGHSSDRRIFAWDLCNEPFSYSCPTEEIPEIVKAEYAWLEGIYGICKKLNATAPITVGIHPGHGLGGIKQIEPISDILSIHPYWTENEQTHHEKAIYERSLDVYTGFAAEAKKLLLATETCWGALDDRRRVEIIRYTLGELKKRNIGWLVYLLHHSLIADAHRPEFGYYGPPGNLAFIEADGSLRPGHEIFNEF</sequence>
<comment type="caution">
    <text evidence="1">The sequence shown here is derived from an EMBL/GenBank/DDBJ whole genome shotgun (WGS) entry which is preliminary data.</text>
</comment>
<evidence type="ECO:0008006" key="3">
    <source>
        <dbReference type="Google" id="ProtNLM"/>
    </source>
</evidence>
<reference evidence="2" key="1">
    <citation type="submission" date="2017-09" db="EMBL/GenBank/DDBJ databases">
        <title>Depth-based differentiation of microbial function through sediment-hosted aquifers and enrichment of novel symbionts in the deep terrestrial subsurface.</title>
        <authorList>
            <person name="Probst A.J."/>
            <person name="Ladd B."/>
            <person name="Jarett J.K."/>
            <person name="Geller-Mcgrath D.E."/>
            <person name="Sieber C.M.K."/>
            <person name="Emerson J.B."/>
            <person name="Anantharaman K."/>
            <person name="Thomas B.C."/>
            <person name="Malmstrom R."/>
            <person name="Stieglmeier M."/>
            <person name="Klingl A."/>
            <person name="Woyke T."/>
            <person name="Ryan C.M."/>
            <person name="Banfield J.F."/>
        </authorList>
    </citation>
    <scope>NUCLEOTIDE SEQUENCE [LARGE SCALE GENOMIC DNA]</scope>
</reference>
<evidence type="ECO:0000313" key="1">
    <source>
        <dbReference type="EMBL" id="PIZ16346.1"/>
    </source>
</evidence>
<accession>A0A2M7S9X9</accession>
<gene>
    <name evidence="1" type="ORF">COY52_07295</name>
</gene>
<name>A0A2M7S9X9_9BACT</name>
<proteinExistence type="predicted"/>
<dbReference type="EMBL" id="PFMR01000193">
    <property type="protein sequence ID" value="PIZ16346.1"/>
    <property type="molecule type" value="Genomic_DNA"/>
</dbReference>
<dbReference type="InterPro" id="IPR017853">
    <property type="entry name" value="GH"/>
</dbReference>
<dbReference type="SUPFAM" id="SSF51445">
    <property type="entry name" value="(Trans)glycosidases"/>
    <property type="match status" value="1"/>
</dbReference>
<dbReference type="Proteomes" id="UP000229307">
    <property type="component" value="Unassembled WGS sequence"/>
</dbReference>